<comment type="similarity">
    <text evidence="1">Belongs to the 'phage' integrase family.</text>
</comment>
<dbReference type="InterPro" id="IPR013762">
    <property type="entry name" value="Integrase-like_cat_sf"/>
</dbReference>
<dbReference type="GO" id="GO:0006310">
    <property type="term" value="P:DNA recombination"/>
    <property type="evidence" value="ECO:0007669"/>
    <property type="project" value="UniProtKB-KW"/>
</dbReference>
<dbReference type="InterPro" id="IPR050808">
    <property type="entry name" value="Phage_Integrase"/>
</dbReference>
<dbReference type="InterPro" id="IPR011010">
    <property type="entry name" value="DNA_brk_join_enz"/>
</dbReference>
<dbReference type="AlphaFoldDB" id="A0AAE7CRT6"/>
<dbReference type="InterPro" id="IPR010998">
    <property type="entry name" value="Integrase_recombinase_N"/>
</dbReference>
<keyword evidence="9" id="KW-1185">Reference proteome</keyword>
<dbReference type="GO" id="GO:0003677">
    <property type="term" value="F:DNA binding"/>
    <property type="evidence" value="ECO:0007669"/>
    <property type="project" value="UniProtKB-UniRule"/>
</dbReference>
<dbReference type="Gene3D" id="1.10.150.130">
    <property type="match status" value="1"/>
</dbReference>
<protein>
    <submittedName>
        <fullName evidence="8">Tyrosine-type recombinase/integrase</fullName>
    </submittedName>
</protein>
<evidence type="ECO:0000256" key="3">
    <source>
        <dbReference type="ARBA" id="ARBA00023125"/>
    </source>
</evidence>
<dbReference type="Gene3D" id="1.10.443.10">
    <property type="entry name" value="Intergrase catalytic core"/>
    <property type="match status" value="1"/>
</dbReference>
<sequence>MWIEQKPNGKFLFREKYRDQLTGKQKIISVTLDKDTRITRSQAQKILLSKISKSQHHASNTISPIVFSDLVSEWFQLYTKQVRSSTAYTVKGNVKLILEMVDPDILVSKITTSYIRSKFETVMFGDRNISTTYARSIRTRLKSIFQYACEHGYLTENPINNFRLPKKKENVKQISEFFLEEDELNKVMNYLETHNTRYWLFCEWLYLNGLRYSEAAGMLKKDVIISEDRNFCKVTGALDYAGKKADEIKKINQTKTIASLREVDLNSKAVEIYTKACDLSLNSEYIFSTSTGTPIHISAIDTFLREHKERMGIDKNKKLSSHIFRHTHISKLAELEVPLHIIQRRVGHQNESVTRDIYLHITSRAKDKTKKLLEMI</sequence>
<gene>
    <name evidence="8" type="ORF">GU334_02510</name>
</gene>
<evidence type="ECO:0000259" key="7">
    <source>
        <dbReference type="PROSITE" id="PS51900"/>
    </source>
</evidence>
<feature type="domain" description="Core-binding (CB)" evidence="7">
    <location>
        <begin position="65"/>
        <end position="149"/>
    </location>
</feature>
<dbReference type="PANTHER" id="PTHR30629:SF2">
    <property type="entry name" value="PROPHAGE INTEGRASE INTS-RELATED"/>
    <property type="match status" value="1"/>
</dbReference>
<dbReference type="InterPro" id="IPR002104">
    <property type="entry name" value="Integrase_catalytic"/>
</dbReference>
<dbReference type="SUPFAM" id="SSF56349">
    <property type="entry name" value="DNA breaking-rejoining enzymes"/>
    <property type="match status" value="1"/>
</dbReference>
<dbReference type="InterPro" id="IPR044068">
    <property type="entry name" value="CB"/>
</dbReference>
<dbReference type="PANTHER" id="PTHR30629">
    <property type="entry name" value="PROPHAGE INTEGRASE"/>
    <property type="match status" value="1"/>
</dbReference>
<keyword evidence="4" id="KW-0233">DNA recombination</keyword>
<reference evidence="8 9" key="1">
    <citation type="submission" date="2019-12" db="EMBL/GenBank/DDBJ databases">
        <title>Whole genome sequences of Lactococcus raffinolactis strains isolated from sewage.</title>
        <authorList>
            <person name="Ybazeta G."/>
            <person name="Ross M."/>
            <person name="Brabant-Kirwan D."/>
            <person name="Saleh M."/>
            <person name="Dillon J.A."/>
            <person name="Splinter K."/>
            <person name="Nokhbeh R."/>
        </authorList>
    </citation>
    <scope>NUCLEOTIDE SEQUENCE [LARGE SCALE GENOMIC DNA]</scope>
    <source>
        <strain evidence="8 9">Lr_19_14</strain>
    </source>
</reference>
<dbReference type="GO" id="GO:0015074">
    <property type="term" value="P:DNA integration"/>
    <property type="evidence" value="ECO:0007669"/>
    <property type="project" value="UniProtKB-KW"/>
</dbReference>
<evidence type="ECO:0000256" key="5">
    <source>
        <dbReference type="PROSITE-ProRule" id="PRU01248"/>
    </source>
</evidence>
<name>A0AAE7CRT6_9LACT</name>
<evidence type="ECO:0000256" key="4">
    <source>
        <dbReference type="ARBA" id="ARBA00023172"/>
    </source>
</evidence>
<evidence type="ECO:0000256" key="2">
    <source>
        <dbReference type="ARBA" id="ARBA00022908"/>
    </source>
</evidence>
<feature type="domain" description="Tyr recombinase" evidence="6">
    <location>
        <begin position="173"/>
        <end position="371"/>
    </location>
</feature>
<dbReference type="RefSeq" id="WP_167841076.1">
    <property type="nucleotide sequence ID" value="NZ_CP047628.1"/>
</dbReference>
<keyword evidence="3 5" id="KW-0238">DNA-binding</keyword>
<evidence type="ECO:0000313" key="8">
    <source>
        <dbReference type="EMBL" id="QIW57859.1"/>
    </source>
</evidence>
<dbReference type="Proteomes" id="UP000501558">
    <property type="component" value="Chromosome"/>
</dbReference>
<dbReference type="PROSITE" id="PS51900">
    <property type="entry name" value="CB"/>
    <property type="match status" value="1"/>
</dbReference>
<proteinExistence type="inferred from homology"/>
<keyword evidence="2" id="KW-0229">DNA integration</keyword>
<organism evidence="8 9">
    <name type="scientific">Pseudolactococcus raffinolactis</name>
    <dbReference type="NCBI Taxonomy" id="1366"/>
    <lineage>
        <taxon>Bacteria</taxon>
        <taxon>Bacillati</taxon>
        <taxon>Bacillota</taxon>
        <taxon>Bacilli</taxon>
        <taxon>Lactobacillales</taxon>
        <taxon>Streptococcaceae</taxon>
        <taxon>Pseudolactococcus</taxon>
    </lineage>
</organism>
<evidence type="ECO:0000256" key="1">
    <source>
        <dbReference type="ARBA" id="ARBA00008857"/>
    </source>
</evidence>
<dbReference type="EMBL" id="CP047628">
    <property type="protein sequence ID" value="QIW57859.1"/>
    <property type="molecule type" value="Genomic_DNA"/>
</dbReference>
<dbReference type="Pfam" id="PF00589">
    <property type="entry name" value="Phage_integrase"/>
    <property type="match status" value="1"/>
</dbReference>
<dbReference type="PROSITE" id="PS51898">
    <property type="entry name" value="TYR_RECOMBINASE"/>
    <property type="match status" value="1"/>
</dbReference>
<accession>A0AAE7CRT6</accession>
<dbReference type="CDD" id="cd01189">
    <property type="entry name" value="INT_ICEBs1_C_like"/>
    <property type="match status" value="1"/>
</dbReference>
<evidence type="ECO:0000259" key="6">
    <source>
        <dbReference type="PROSITE" id="PS51898"/>
    </source>
</evidence>
<evidence type="ECO:0000313" key="9">
    <source>
        <dbReference type="Proteomes" id="UP000501558"/>
    </source>
</evidence>